<dbReference type="EMBL" id="AGDY01000009">
    <property type="protein sequence ID" value="EMB20233.1"/>
    <property type="molecule type" value="Genomic_DNA"/>
</dbReference>
<dbReference type="RefSeq" id="WP_002692564.1">
    <property type="nucleotide sequence ID" value="NZ_CM001797.1"/>
</dbReference>
<sequence length="215" mass="25201">MIINYCSIYGDSDERNLYFDMGDKIKIDYCEACKMVLNRDEAISQAAKIVKIRKKKFFFGTLDGVSIASQRFYDIYHTYNMQGIEFIPFEKSYGYYVCKFLYTMHFDIVRSKSVRIEYQGKVSYGILDNGNCSVCKRSFGHHHPWPYRMTVEDEKKLNSNTFYRSDIEFGEMNFQHPLLWATDGIIQAFTKEKCRIFYKNVEGNFGKGDCGKAVL</sequence>
<evidence type="ECO:0000313" key="1">
    <source>
        <dbReference type="EMBL" id="EMB20233.1"/>
    </source>
</evidence>
<comment type="caution">
    <text evidence="1">The sequence shown here is derived from an EMBL/GenBank/DDBJ whole genome shotgun (WGS) entry which is preliminary data.</text>
</comment>
<dbReference type="Proteomes" id="UP000011701">
    <property type="component" value="Chromosome"/>
</dbReference>
<reference evidence="1" key="1">
    <citation type="submission" date="2012-01" db="EMBL/GenBank/DDBJ databases">
        <title>The Genome Sequence of Treponema denticola OTK.</title>
        <authorList>
            <consortium name="The Broad Institute Genome Sequencing Platform"/>
            <person name="Earl A."/>
            <person name="Ward D."/>
            <person name="Feldgarden M."/>
            <person name="Gevers D."/>
            <person name="Blanton J.M."/>
            <person name="Fenno C.J."/>
            <person name="Baranova O.V."/>
            <person name="Mathney J."/>
            <person name="Dewhirst F.E."/>
            <person name="Izard J."/>
            <person name="Young S.K."/>
            <person name="Zeng Q."/>
            <person name="Gargeya S."/>
            <person name="Fitzgerald M."/>
            <person name="Haas B."/>
            <person name="Abouelleil A."/>
            <person name="Alvarado L."/>
            <person name="Arachchi H.M."/>
            <person name="Berlin A."/>
            <person name="Chapman S.B."/>
            <person name="Gearin G."/>
            <person name="Goldberg J."/>
            <person name="Griggs A."/>
            <person name="Gujja S."/>
            <person name="Hansen M."/>
            <person name="Heiman D."/>
            <person name="Howarth C."/>
            <person name="Larimer J."/>
            <person name="Lui A."/>
            <person name="MacDonald P.J.P."/>
            <person name="McCowen C."/>
            <person name="Montmayeur A."/>
            <person name="Murphy C."/>
            <person name="Neiman D."/>
            <person name="Pearson M."/>
            <person name="Priest M."/>
            <person name="Roberts A."/>
            <person name="Saif S."/>
            <person name="Shea T."/>
            <person name="Sisk P."/>
            <person name="Stolte C."/>
            <person name="Sykes S."/>
            <person name="Wortman J."/>
            <person name="Nusbaum C."/>
            <person name="Birren B."/>
        </authorList>
    </citation>
    <scope>NUCLEOTIDE SEQUENCE [LARGE SCALE GENOMIC DNA]</scope>
    <source>
        <strain evidence="1">OTK</strain>
    </source>
</reference>
<name>A0A0F6MLZ1_TREDN</name>
<organism evidence="1">
    <name type="scientific">Treponema denticola OTK</name>
    <dbReference type="NCBI Taxonomy" id="999434"/>
    <lineage>
        <taxon>Bacteria</taxon>
        <taxon>Pseudomonadati</taxon>
        <taxon>Spirochaetota</taxon>
        <taxon>Spirochaetia</taxon>
        <taxon>Spirochaetales</taxon>
        <taxon>Treponemataceae</taxon>
        <taxon>Treponema</taxon>
    </lineage>
</organism>
<dbReference type="AlphaFoldDB" id="A0A0F6MLZ1"/>
<protein>
    <submittedName>
        <fullName evidence="1">Uncharacterized protein</fullName>
    </submittedName>
</protein>
<gene>
    <name evidence="1" type="ORF">HMPREF9723_01693</name>
</gene>
<dbReference type="PATRIC" id="fig|999434.4.peg.1756"/>
<accession>A0A0F6MLZ1</accession>
<dbReference type="HOGENOM" id="CLU_1424311_0_0_12"/>
<proteinExistence type="predicted"/>